<proteinExistence type="predicted"/>
<dbReference type="SUPFAM" id="SSF53098">
    <property type="entry name" value="Ribonuclease H-like"/>
    <property type="match status" value="1"/>
</dbReference>
<dbReference type="Proteomes" id="UP000243579">
    <property type="component" value="Unassembled WGS sequence"/>
</dbReference>
<organism evidence="1 2">
    <name type="scientific">Achlya hypogyna</name>
    <name type="common">Oomycete</name>
    <name type="synonym">Protoachlya hypogyna</name>
    <dbReference type="NCBI Taxonomy" id="1202772"/>
    <lineage>
        <taxon>Eukaryota</taxon>
        <taxon>Sar</taxon>
        <taxon>Stramenopiles</taxon>
        <taxon>Oomycota</taxon>
        <taxon>Saprolegniomycetes</taxon>
        <taxon>Saprolegniales</taxon>
        <taxon>Achlyaceae</taxon>
        <taxon>Achlya</taxon>
    </lineage>
</organism>
<dbReference type="STRING" id="1202772.A0A1V9YHJ5"/>
<evidence type="ECO:0008006" key="3">
    <source>
        <dbReference type="Google" id="ProtNLM"/>
    </source>
</evidence>
<protein>
    <recommendedName>
        <fullName evidence="3">DUF659 domain-containing protein</fullName>
    </recommendedName>
</protein>
<evidence type="ECO:0000313" key="2">
    <source>
        <dbReference type="Proteomes" id="UP000243579"/>
    </source>
</evidence>
<evidence type="ECO:0000313" key="1">
    <source>
        <dbReference type="EMBL" id="OQR85215.1"/>
    </source>
</evidence>
<dbReference type="EMBL" id="JNBR01001753">
    <property type="protein sequence ID" value="OQR85215.1"/>
    <property type="molecule type" value="Genomic_DNA"/>
</dbReference>
<dbReference type="OrthoDB" id="91442at2759"/>
<accession>A0A1V9YHJ5</accession>
<name>A0A1V9YHJ5_ACHHY</name>
<gene>
    <name evidence="1" type="ORF">ACHHYP_20597</name>
</gene>
<dbReference type="AlphaFoldDB" id="A0A1V9YHJ5"/>
<reference evidence="1 2" key="1">
    <citation type="journal article" date="2014" name="Genome Biol. Evol.">
        <title>The secreted proteins of Achlya hypogyna and Thraustotheca clavata identify the ancestral oomycete secretome and reveal gene acquisitions by horizontal gene transfer.</title>
        <authorList>
            <person name="Misner I."/>
            <person name="Blouin N."/>
            <person name="Leonard G."/>
            <person name="Richards T.A."/>
            <person name="Lane C.E."/>
        </authorList>
    </citation>
    <scope>NUCLEOTIDE SEQUENCE [LARGE SCALE GENOMIC DNA]</scope>
    <source>
        <strain evidence="1 2">ATCC 48635</strain>
    </source>
</reference>
<comment type="caution">
    <text evidence="1">The sequence shown here is derived from an EMBL/GenBank/DDBJ whole genome shotgun (WGS) entry which is preliminary data.</text>
</comment>
<dbReference type="InterPro" id="IPR012337">
    <property type="entry name" value="RNaseH-like_sf"/>
</dbReference>
<sequence length="400" mass="45063">MNSARLHELTLEFFADSNIAFKSVDSPAFHRFVKFVSSAAEKALPNRKALSRRILATYAADAAQMNEDSIRSVQATTGGRYTLLSDGWENTSKQHILGAQLNLFGSILLLGAFECGSRGDGLAAAEARFTGECGLVAWSPTTLAPVPELARYWHVVGPTSYFLSAFAHQINLLVKDTVTSGFKSTFEVALGVVKALNTSTSKRLPRLRDVMERLYGQSWALYRMGTTRWNSMQSMCASLLRVRYALALFVLEFRAYPDFPQPLLALTRDYFWSQCIEAELLVRPLVFASLQRDQTSLADAVLSYLNIYIGFDKSSCRHELIPVIEKRWSSIEQPLALLAFVLHPTMFQLFGQLNSNTCLTNHNALCNIAVLYWHKLINNEPKRLRGEMSKWLRGRLYPKE</sequence>
<keyword evidence="2" id="KW-1185">Reference proteome</keyword>